<reference evidence="5 6" key="1">
    <citation type="journal article" date="2019" name="Sci. Rep.">
        <title>Nanopore sequencing improves the draft genome of the human pathogenic amoeba Naegleria fowleri.</title>
        <authorList>
            <person name="Liechti N."/>
            <person name="Schurch N."/>
            <person name="Bruggmann R."/>
            <person name="Wittwer M."/>
        </authorList>
    </citation>
    <scope>NUCLEOTIDE SEQUENCE [LARGE SCALE GENOMIC DNA]</scope>
    <source>
        <strain evidence="5 6">ATCC 30894</strain>
    </source>
</reference>
<evidence type="ECO:0000313" key="5">
    <source>
        <dbReference type="EMBL" id="KAF0972430.1"/>
    </source>
</evidence>
<keyword evidence="1" id="KW-0433">Leucine-rich repeat</keyword>
<dbReference type="InterPro" id="IPR032675">
    <property type="entry name" value="LRR_dom_sf"/>
</dbReference>
<evidence type="ECO:0000256" key="3">
    <source>
        <dbReference type="SAM" id="MobiDB-lite"/>
    </source>
</evidence>
<dbReference type="PRINTS" id="PR00019">
    <property type="entry name" value="LEURICHRPT"/>
</dbReference>
<evidence type="ECO:0000256" key="1">
    <source>
        <dbReference type="ARBA" id="ARBA00022614"/>
    </source>
</evidence>
<comment type="caution">
    <text evidence="5">The sequence shown here is derived from an EMBL/GenBank/DDBJ whole genome shotgun (WGS) entry which is preliminary data.</text>
</comment>
<feature type="region of interest" description="Disordered" evidence="3">
    <location>
        <begin position="20"/>
        <end position="51"/>
    </location>
</feature>
<feature type="compositionally biased region" description="Polar residues" evidence="3">
    <location>
        <begin position="40"/>
        <end position="51"/>
    </location>
</feature>
<dbReference type="OrthoDB" id="5985090at2759"/>
<dbReference type="Gene3D" id="3.80.10.10">
    <property type="entry name" value="Ribonuclease Inhibitor"/>
    <property type="match status" value="3"/>
</dbReference>
<dbReference type="InterPro" id="IPR001611">
    <property type="entry name" value="Leu-rich_rpt"/>
</dbReference>
<evidence type="ECO:0000259" key="4">
    <source>
        <dbReference type="Pfam" id="PF23598"/>
    </source>
</evidence>
<dbReference type="GO" id="GO:0005737">
    <property type="term" value="C:cytoplasm"/>
    <property type="evidence" value="ECO:0007669"/>
    <property type="project" value="TreeGrafter"/>
</dbReference>
<accession>A0A6A5BED1</accession>
<protein>
    <recommendedName>
        <fullName evidence="4">Disease resistance R13L4/SHOC-2-like LRR domain-containing protein</fullName>
    </recommendedName>
</protein>
<dbReference type="InterPro" id="IPR055414">
    <property type="entry name" value="LRR_R13L4/SHOC2-like"/>
</dbReference>
<dbReference type="VEuPathDB" id="AmoebaDB:NfTy_061610"/>
<proteinExistence type="predicted"/>
<dbReference type="AlphaFoldDB" id="A0A6A5BED1"/>
<keyword evidence="6" id="KW-1185">Reference proteome</keyword>
<sequence>MFDPLKNYNYDRMNHLVRKIGQDQEDSNPPTNSDRESKVFSHQKQPFNDQNTTSVNLKFDEFIEQIEHLKPFLKNIEKFVISHNALDEQVVSERVSSQELKVLSQRCTELDISCNNFSNISHENWSFLNEEECVLRKLDAHSNRFSEWIVAINSQNGNWLSKLEVLNLNGNCLTQFLNPSLIHEPHTILSALQILDLSNNNVTDLESLNMIVLSGHLRSLKVLHMKKNKLSGVLKNTAINHSFKNTCLEEIYLDDNQLEQVENSWICALPNLKVLSLAFNKLKDVEVLEPSRLEKIYLHSNEITSLDNMKGIFTDSLKVLSIHQNQITNLPNEIGHCSASICEITLFNNNLQRLPSNLFQLTQIETLYLQNNELCEISEEIGNLQNLTELDLFNNKLTSIPSSIGKLVKMKRLCLDNNDLRTLPTDIINLTNLISFSFHGNSNLKVSPYISMMATGL</sequence>
<dbReference type="Pfam" id="PF00560">
    <property type="entry name" value="LRR_1"/>
    <property type="match status" value="1"/>
</dbReference>
<organism evidence="5 6">
    <name type="scientific">Naegleria fowleri</name>
    <name type="common">Brain eating amoeba</name>
    <dbReference type="NCBI Taxonomy" id="5763"/>
    <lineage>
        <taxon>Eukaryota</taxon>
        <taxon>Discoba</taxon>
        <taxon>Heterolobosea</taxon>
        <taxon>Tetramitia</taxon>
        <taxon>Eutetramitia</taxon>
        <taxon>Vahlkampfiidae</taxon>
        <taxon>Naegleria</taxon>
    </lineage>
</organism>
<dbReference type="InterPro" id="IPR003591">
    <property type="entry name" value="Leu-rich_rpt_typical-subtyp"/>
</dbReference>
<gene>
    <name evidence="5" type="ORF">FDP41_009333</name>
</gene>
<dbReference type="OMA" id="NISHENW"/>
<dbReference type="VEuPathDB" id="AmoebaDB:FDP41_009333"/>
<dbReference type="RefSeq" id="XP_044557145.1">
    <property type="nucleotide sequence ID" value="XM_044713281.1"/>
</dbReference>
<dbReference type="Pfam" id="PF23598">
    <property type="entry name" value="LRR_14"/>
    <property type="match status" value="1"/>
</dbReference>
<dbReference type="Proteomes" id="UP000444721">
    <property type="component" value="Unassembled WGS sequence"/>
</dbReference>
<dbReference type="SUPFAM" id="SSF52058">
    <property type="entry name" value="L domain-like"/>
    <property type="match status" value="1"/>
</dbReference>
<dbReference type="SMART" id="SM00369">
    <property type="entry name" value="LRR_TYP"/>
    <property type="match status" value="9"/>
</dbReference>
<evidence type="ECO:0000256" key="2">
    <source>
        <dbReference type="ARBA" id="ARBA00022737"/>
    </source>
</evidence>
<dbReference type="GeneID" id="68116550"/>
<dbReference type="PROSITE" id="PS51450">
    <property type="entry name" value="LRR"/>
    <property type="match status" value="4"/>
</dbReference>
<dbReference type="SMART" id="SM00365">
    <property type="entry name" value="LRR_SD22"/>
    <property type="match status" value="9"/>
</dbReference>
<name>A0A6A5BED1_NAEFO</name>
<keyword evidence="2" id="KW-0677">Repeat</keyword>
<evidence type="ECO:0000313" key="6">
    <source>
        <dbReference type="Proteomes" id="UP000444721"/>
    </source>
</evidence>
<dbReference type="SMART" id="SM00364">
    <property type="entry name" value="LRR_BAC"/>
    <property type="match status" value="8"/>
</dbReference>
<feature type="domain" description="Disease resistance R13L4/SHOC-2-like LRR" evidence="4">
    <location>
        <begin position="367"/>
        <end position="437"/>
    </location>
</feature>
<dbReference type="PANTHER" id="PTHR48051">
    <property type="match status" value="1"/>
</dbReference>
<dbReference type="EMBL" id="VFQX01000068">
    <property type="protein sequence ID" value="KAF0972430.1"/>
    <property type="molecule type" value="Genomic_DNA"/>
</dbReference>
<dbReference type="PANTHER" id="PTHR48051:SF54">
    <property type="entry name" value="LEUCINE-RICH REPEAT-CONTAINING PROTEIN"/>
    <property type="match status" value="1"/>
</dbReference>
<dbReference type="InterPro" id="IPR050216">
    <property type="entry name" value="LRR_domain-containing"/>
</dbReference>